<dbReference type="InterPro" id="IPR013103">
    <property type="entry name" value="RVT_2"/>
</dbReference>
<feature type="transmembrane region" description="Helical" evidence="2">
    <location>
        <begin position="514"/>
        <end position="535"/>
    </location>
</feature>
<sequence>MRAFGYRQSNSDHTLFLKKQHGKITALIVYVDDMVVIGNDLEERKALQNYLSREFEMKDLGPLKYFLGIEVSRSSEGIFLSQRKYALDLLQETGMLGCQPINTPIEEGLKLCVEPNQVSTDKGRYQRLVGRLMYLAHTRPDLAYALSVVSQYMHNPGEQHMNAVMRILRYLKNAPGKGILFAKNVNHQSIEVYTDADWAGALDDKRSTSGYFTFVGGNLVTWKSKKQNVVARSSAEAEFRGAASAVTDAATFQTSFNALAFNVAAAAIEVTILPGSIHWAATKSGGRGDRQDGLRHPPVPSGSGGGSCGDCYCGDGSRHFCDRNSGVELGIPYDQASIGSGDDAKSGTIGGIDGTSTSVIGVSSIGNRLMSIDGASLKTNIWSVRKRQEVEIRLKMNIPDLTLPIPHITINIVEMNWQEQRNFMFIESSAFINNVQQPDFMPTYLTAILALVAFFVPALLDLIDLKFQKEANSVFEAHPATTMMAFATLLAFVLAFGIDFTFHSSHFSPICAALLRTAMMFSGSLLLASLASLLLPDALRPFLYVFYAFLSLANMHDLLRKCSLWIHLKIMDNLDTVLTAMQQRHMRRRDSKQLGIRVSDDYWCKGFFIREEEWQSPPFVVHLDAAVAAIVASRRD</sequence>
<feature type="compositionally biased region" description="Basic and acidic residues" evidence="1">
    <location>
        <begin position="286"/>
        <end position="295"/>
    </location>
</feature>
<feature type="region of interest" description="Disordered" evidence="1">
    <location>
        <begin position="283"/>
        <end position="306"/>
    </location>
</feature>
<gene>
    <name evidence="4" type="ORF">VitviT2T_022830</name>
</gene>
<dbReference type="Pfam" id="PF07727">
    <property type="entry name" value="RVT_2"/>
    <property type="match status" value="1"/>
</dbReference>
<reference evidence="4 5" key="1">
    <citation type="journal article" date="2023" name="Hortic Res">
        <title>The complete reference genome for grapevine (Vitis vinifera L.) genetics and breeding.</title>
        <authorList>
            <person name="Shi X."/>
            <person name="Cao S."/>
            <person name="Wang X."/>
            <person name="Huang S."/>
            <person name="Wang Y."/>
            <person name="Liu Z."/>
            <person name="Liu W."/>
            <person name="Leng X."/>
            <person name="Peng Y."/>
            <person name="Wang N."/>
            <person name="Wang Y."/>
            <person name="Ma Z."/>
            <person name="Xu X."/>
            <person name="Zhang F."/>
            <person name="Xue H."/>
            <person name="Zhong H."/>
            <person name="Wang Y."/>
            <person name="Zhang K."/>
            <person name="Velt A."/>
            <person name="Avia K."/>
            <person name="Holtgrawe D."/>
            <person name="Grimplet J."/>
            <person name="Matus J.T."/>
            <person name="Ware D."/>
            <person name="Wu X."/>
            <person name="Wang H."/>
            <person name="Liu C."/>
            <person name="Fang Y."/>
            <person name="Rustenholz C."/>
            <person name="Cheng Z."/>
            <person name="Xiao H."/>
            <person name="Zhou Y."/>
        </authorList>
    </citation>
    <scope>NUCLEOTIDE SEQUENCE [LARGE SCALE GENOMIC DNA]</scope>
    <source>
        <strain evidence="5">cv. Pinot noir / PN40024</strain>
        <tissue evidence="4">Leaf</tissue>
    </source>
</reference>
<feature type="transmembrane region" description="Helical" evidence="2">
    <location>
        <begin position="483"/>
        <end position="502"/>
    </location>
</feature>
<evidence type="ECO:0000313" key="5">
    <source>
        <dbReference type="Proteomes" id="UP001227230"/>
    </source>
</evidence>
<feature type="transmembrane region" description="Helical" evidence="2">
    <location>
        <begin position="541"/>
        <end position="559"/>
    </location>
</feature>
<dbReference type="PANTHER" id="PTHR11439:SF467">
    <property type="entry name" value="INTEGRASE CATALYTIC DOMAIN-CONTAINING PROTEIN"/>
    <property type="match status" value="1"/>
</dbReference>
<keyword evidence="2" id="KW-0472">Membrane</keyword>
<keyword evidence="2" id="KW-1133">Transmembrane helix</keyword>
<dbReference type="EMBL" id="CP126662">
    <property type="protein sequence ID" value="WKA04828.1"/>
    <property type="molecule type" value="Genomic_DNA"/>
</dbReference>
<evidence type="ECO:0000256" key="1">
    <source>
        <dbReference type="SAM" id="MobiDB-lite"/>
    </source>
</evidence>
<dbReference type="InterPro" id="IPR043502">
    <property type="entry name" value="DNA/RNA_pol_sf"/>
</dbReference>
<dbReference type="CDD" id="cd09272">
    <property type="entry name" value="RNase_HI_RT_Ty1"/>
    <property type="match status" value="1"/>
</dbReference>
<name>A0ABY9DCP9_VITVI</name>
<evidence type="ECO:0000259" key="3">
    <source>
        <dbReference type="Pfam" id="PF07727"/>
    </source>
</evidence>
<keyword evidence="2" id="KW-0812">Transmembrane</keyword>
<proteinExistence type="predicted"/>
<protein>
    <recommendedName>
        <fullName evidence="3">Reverse transcriptase Ty1/copia-type domain-containing protein</fullName>
    </recommendedName>
</protein>
<evidence type="ECO:0000256" key="2">
    <source>
        <dbReference type="SAM" id="Phobius"/>
    </source>
</evidence>
<dbReference type="SUPFAM" id="SSF56672">
    <property type="entry name" value="DNA/RNA polymerases"/>
    <property type="match status" value="1"/>
</dbReference>
<evidence type="ECO:0000313" key="4">
    <source>
        <dbReference type="EMBL" id="WKA04828.1"/>
    </source>
</evidence>
<feature type="domain" description="Reverse transcriptase Ty1/copia-type" evidence="3">
    <location>
        <begin position="4"/>
        <end position="106"/>
    </location>
</feature>
<organism evidence="4 5">
    <name type="scientific">Vitis vinifera</name>
    <name type="common">Grape</name>
    <dbReference type="NCBI Taxonomy" id="29760"/>
    <lineage>
        <taxon>Eukaryota</taxon>
        <taxon>Viridiplantae</taxon>
        <taxon>Streptophyta</taxon>
        <taxon>Embryophyta</taxon>
        <taxon>Tracheophyta</taxon>
        <taxon>Spermatophyta</taxon>
        <taxon>Magnoliopsida</taxon>
        <taxon>eudicotyledons</taxon>
        <taxon>Gunneridae</taxon>
        <taxon>Pentapetalae</taxon>
        <taxon>rosids</taxon>
        <taxon>Vitales</taxon>
        <taxon>Vitaceae</taxon>
        <taxon>Viteae</taxon>
        <taxon>Vitis</taxon>
    </lineage>
</organism>
<keyword evidence="5" id="KW-1185">Reference proteome</keyword>
<dbReference type="Proteomes" id="UP001227230">
    <property type="component" value="Chromosome 15"/>
</dbReference>
<accession>A0ABY9DCP9</accession>
<feature type="transmembrane region" description="Helical" evidence="2">
    <location>
        <begin position="444"/>
        <end position="463"/>
    </location>
</feature>
<dbReference type="PANTHER" id="PTHR11439">
    <property type="entry name" value="GAG-POL-RELATED RETROTRANSPOSON"/>
    <property type="match status" value="1"/>
</dbReference>